<dbReference type="PATRIC" id="fig|1196325.3.peg.4504"/>
<dbReference type="EMBL" id="CP003734">
    <property type="protein sequence ID" value="AFO50379.1"/>
    <property type="molecule type" value="Genomic_DNA"/>
</dbReference>
<organism evidence="1 2">
    <name type="scientific">Pseudomonas putida (strain DOT-T1E)</name>
    <dbReference type="NCBI Taxonomy" id="1196325"/>
    <lineage>
        <taxon>Bacteria</taxon>
        <taxon>Pseudomonadati</taxon>
        <taxon>Pseudomonadota</taxon>
        <taxon>Gammaproteobacteria</taxon>
        <taxon>Pseudomonadales</taxon>
        <taxon>Pseudomonadaceae</taxon>
        <taxon>Pseudomonas</taxon>
    </lineage>
</organism>
<dbReference type="Proteomes" id="UP000006503">
    <property type="component" value="Chromosome"/>
</dbReference>
<dbReference type="AlphaFoldDB" id="I7CER2"/>
<dbReference type="HOGENOM" id="CLU_068423_0_0_6"/>
<dbReference type="KEGG" id="ppx:T1E_4550"/>
<dbReference type="InterPro" id="IPR032581">
    <property type="entry name" value="DUF4917"/>
</dbReference>
<dbReference type="RefSeq" id="WP_014861414.1">
    <property type="nucleotide sequence ID" value="NC_018220.1"/>
</dbReference>
<gene>
    <name evidence="1" type="ordered locus">T1E_4550</name>
</gene>
<evidence type="ECO:0008006" key="3">
    <source>
        <dbReference type="Google" id="ProtNLM"/>
    </source>
</evidence>
<dbReference type="Pfam" id="PF16263">
    <property type="entry name" value="DUF4917"/>
    <property type="match status" value="1"/>
</dbReference>
<sequence>MPEIVQWRDIQDRYTDSLLLGNGASMAVHPEFGYGSLFEKAQELEHITPAVAGIFDRFGVNDFELVLRRLWQASLVNQALEIPHGRVEGAYNEVRTALISTVRDTHVDYDDALPHLRLIYPFMTHFATVVSLNYDLIVYWAAMLGNRQLGMHFKDGFIGGTFTDDWDALRSPYGRATGSTLFFYPHGNLVLTRTDDRRESKLGAAEGGRLLDAILAHWEMGAAIPLFVCEGTADHKKKSIESSSYLERVFREVIPAMGESVTIYGWSLSDQDQHIVEQITRNPPQRVAISVRGGSQAFAQRAEEIMHRAGVGQVDFFDSESPGCWNNPTEAPEED</sequence>
<accession>I7CER2</accession>
<reference evidence="2" key="1">
    <citation type="journal article" date="2013" name="Microb. Biotechnol.">
        <title>Metabolic potential of the organic-solvent tolerant Pseudomonas putida DOT-T1E deduced from its annotated genome.</title>
        <authorList>
            <person name="Udaondo Z."/>
            <person name="Molina L."/>
            <person name="Daniels C."/>
            <person name="Gomez M.J."/>
            <person name="Molina-Henares M.A."/>
            <person name="Matilla M.A."/>
            <person name="Roca A."/>
            <person name="Fernandez M."/>
            <person name="Duque E."/>
            <person name="Segura A."/>
            <person name="Ramos J.L."/>
        </authorList>
    </citation>
    <scope>NUCLEOTIDE SEQUENCE [LARGE SCALE GENOMIC DNA]</scope>
    <source>
        <strain evidence="2">DOT-T1E</strain>
    </source>
</reference>
<evidence type="ECO:0000313" key="1">
    <source>
        <dbReference type="EMBL" id="AFO50379.1"/>
    </source>
</evidence>
<evidence type="ECO:0000313" key="2">
    <source>
        <dbReference type="Proteomes" id="UP000006503"/>
    </source>
</evidence>
<protein>
    <recommendedName>
        <fullName evidence="3">DUF4917 family protein</fullName>
    </recommendedName>
</protein>
<proteinExistence type="predicted"/>
<name>I7CER2_PSEPT</name>